<keyword evidence="2" id="KW-1133">Transmembrane helix</keyword>
<dbReference type="EMBL" id="PVTI01000007">
    <property type="protein sequence ID" value="PRY60232.1"/>
    <property type="molecule type" value="Genomic_DNA"/>
</dbReference>
<organism evidence="4 5">
    <name type="scientific">Knoellia remsis</name>
    <dbReference type="NCBI Taxonomy" id="407159"/>
    <lineage>
        <taxon>Bacteria</taxon>
        <taxon>Bacillati</taxon>
        <taxon>Actinomycetota</taxon>
        <taxon>Actinomycetes</taxon>
        <taxon>Micrococcales</taxon>
        <taxon>Intrasporangiaceae</taxon>
        <taxon>Knoellia</taxon>
    </lineage>
</organism>
<accession>A0A2T0UQM2</accession>
<name>A0A2T0UQM2_9MICO</name>
<proteinExistence type="predicted"/>
<feature type="domain" description="General stress protein 17M-like" evidence="3">
    <location>
        <begin position="26"/>
        <end position="109"/>
    </location>
</feature>
<sequence>MSTQPTRGLGPAAAAQVLSLQYPMSLGVYDTYAAAQKAVDYLSDNEFPVRDVLIVGTDLKQLERVTGRLTRGRVLVGGLLSGAWLGLLIGIIFALFDQSGSAMVTVVTTVIFGAVFGAIWALVGYSFTGGQRDFTSITQVVATKYEVLTEHKHATAGRELLAKMDPMAAAQAQAQRMRDEAVVQQQSQQGYGQPQPGYGQAQQGHGQPQQGFGQSAAGSPVPPANPADPAGPNPPPAG</sequence>
<protein>
    <recommendedName>
        <fullName evidence="3">General stress protein 17M-like domain-containing protein</fullName>
    </recommendedName>
</protein>
<dbReference type="Proteomes" id="UP000237822">
    <property type="component" value="Unassembled WGS sequence"/>
</dbReference>
<evidence type="ECO:0000313" key="4">
    <source>
        <dbReference type="EMBL" id="PRY60232.1"/>
    </source>
</evidence>
<gene>
    <name evidence="4" type="ORF">BCF74_10718</name>
</gene>
<dbReference type="Pfam" id="PF11181">
    <property type="entry name" value="YflT"/>
    <property type="match status" value="1"/>
</dbReference>
<feature type="compositionally biased region" description="Low complexity" evidence="1">
    <location>
        <begin position="184"/>
        <end position="214"/>
    </location>
</feature>
<dbReference type="AlphaFoldDB" id="A0A2T0UQM2"/>
<evidence type="ECO:0000256" key="1">
    <source>
        <dbReference type="SAM" id="MobiDB-lite"/>
    </source>
</evidence>
<keyword evidence="2" id="KW-0472">Membrane</keyword>
<feature type="compositionally biased region" description="Pro residues" evidence="1">
    <location>
        <begin position="220"/>
        <end position="238"/>
    </location>
</feature>
<feature type="transmembrane region" description="Helical" evidence="2">
    <location>
        <begin position="74"/>
        <end position="96"/>
    </location>
</feature>
<dbReference type="InterPro" id="IPR025889">
    <property type="entry name" value="GSP17M-like_dom"/>
</dbReference>
<keyword evidence="2" id="KW-0812">Transmembrane</keyword>
<dbReference type="RefSeq" id="WP_245889235.1">
    <property type="nucleotide sequence ID" value="NZ_PVTI01000007.1"/>
</dbReference>
<feature type="transmembrane region" description="Helical" evidence="2">
    <location>
        <begin position="102"/>
        <end position="123"/>
    </location>
</feature>
<keyword evidence="5" id="KW-1185">Reference proteome</keyword>
<evidence type="ECO:0000313" key="5">
    <source>
        <dbReference type="Proteomes" id="UP000237822"/>
    </source>
</evidence>
<reference evidence="4 5" key="1">
    <citation type="submission" date="2018-03" db="EMBL/GenBank/DDBJ databases">
        <title>Genomic Encyclopedia of Archaeal and Bacterial Type Strains, Phase II (KMG-II): from individual species to whole genera.</title>
        <authorList>
            <person name="Goeker M."/>
        </authorList>
    </citation>
    <scope>NUCLEOTIDE SEQUENCE [LARGE SCALE GENOMIC DNA]</scope>
    <source>
        <strain evidence="4 5">ATCC BAA-1496</strain>
    </source>
</reference>
<comment type="caution">
    <text evidence="4">The sequence shown here is derived from an EMBL/GenBank/DDBJ whole genome shotgun (WGS) entry which is preliminary data.</text>
</comment>
<evidence type="ECO:0000256" key="2">
    <source>
        <dbReference type="SAM" id="Phobius"/>
    </source>
</evidence>
<feature type="region of interest" description="Disordered" evidence="1">
    <location>
        <begin position="175"/>
        <end position="238"/>
    </location>
</feature>
<evidence type="ECO:0000259" key="3">
    <source>
        <dbReference type="Pfam" id="PF11181"/>
    </source>
</evidence>